<dbReference type="EC" id="2.7.8.39" evidence="3"/>
<reference evidence="3" key="1">
    <citation type="submission" date="2020-02" db="EMBL/GenBank/DDBJ databases">
        <authorList>
            <person name="Meier V. D."/>
        </authorList>
    </citation>
    <scope>NUCLEOTIDE SEQUENCE</scope>
    <source>
        <strain evidence="3">AVDCRST_MAG40</strain>
    </source>
</reference>
<dbReference type="InterPro" id="IPR000462">
    <property type="entry name" value="CDP-OH_P_trans"/>
</dbReference>
<evidence type="ECO:0000256" key="1">
    <source>
        <dbReference type="SAM" id="MobiDB-lite"/>
    </source>
</evidence>
<dbReference type="GO" id="GO:0008654">
    <property type="term" value="P:phospholipid biosynthetic process"/>
    <property type="evidence" value="ECO:0007669"/>
    <property type="project" value="InterPro"/>
</dbReference>
<dbReference type="InterPro" id="IPR043130">
    <property type="entry name" value="CDP-OH_PTrfase_TM_dom"/>
</dbReference>
<gene>
    <name evidence="3" type="ORF">AVDCRST_MAG40-3220</name>
</gene>
<evidence type="ECO:0000256" key="2">
    <source>
        <dbReference type="SAM" id="Phobius"/>
    </source>
</evidence>
<organism evidence="3">
    <name type="scientific">uncultured Gemmatimonadaceae bacterium</name>
    <dbReference type="NCBI Taxonomy" id="246130"/>
    <lineage>
        <taxon>Bacteria</taxon>
        <taxon>Pseudomonadati</taxon>
        <taxon>Gemmatimonadota</taxon>
        <taxon>Gemmatimonadia</taxon>
        <taxon>Gemmatimonadales</taxon>
        <taxon>Gemmatimonadaceae</taxon>
        <taxon>environmental samples</taxon>
    </lineage>
</organism>
<proteinExistence type="predicted"/>
<keyword evidence="2" id="KW-0812">Transmembrane</keyword>
<protein>
    <submittedName>
        <fullName evidence="3">Phosphatidylinositol phosphate synthase @ Archaetidylinositol phosphate synthase</fullName>
        <ecNumber evidence="3">2.7.8.39</ecNumber>
    </submittedName>
</protein>
<name>A0A6J4ME33_9BACT</name>
<sequence length="162" mass="17222">MARRTGRSTVFGAFYDSTLDRVADAFVLGGLTAFYAMNPVHRSGPMVIVGLLGITGTFLVSYTRARAEALGLDAKVGVMQRPERVTLLSAPQALFGLALDGWVLAAIVVLLAVTAWITAYQRIAYVYRVTRAAESAERGGPAERPTDVAGGRADHAAARNPV</sequence>
<keyword evidence="2" id="KW-0472">Membrane</keyword>
<dbReference type="GO" id="GO:0016780">
    <property type="term" value="F:phosphotransferase activity, for other substituted phosphate groups"/>
    <property type="evidence" value="ECO:0007669"/>
    <property type="project" value="InterPro"/>
</dbReference>
<dbReference type="AlphaFoldDB" id="A0A6J4ME33"/>
<dbReference type="Pfam" id="PF01066">
    <property type="entry name" value="CDP-OH_P_transf"/>
    <property type="match status" value="1"/>
</dbReference>
<evidence type="ECO:0000313" key="3">
    <source>
        <dbReference type="EMBL" id="CAA9356906.1"/>
    </source>
</evidence>
<feature type="region of interest" description="Disordered" evidence="1">
    <location>
        <begin position="136"/>
        <end position="162"/>
    </location>
</feature>
<accession>A0A6J4ME33</accession>
<keyword evidence="3" id="KW-0808">Transferase</keyword>
<dbReference type="GO" id="GO:0016020">
    <property type="term" value="C:membrane"/>
    <property type="evidence" value="ECO:0007669"/>
    <property type="project" value="InterPro"/>
</dbReference>
<keyword evidence="2" id="KW-1133">Transmembrane helix</keyword>
<dbReference type="EMBL" id="CADCTX010000886">
    <property type="protein sequence ID" value="CAA9356906.1"/>
    <property type="molecule type" value="Genomic_DNA"/>
</dbReference>
<dbReference type="Gene3D" id="1.20.120.1760">
    <property type="match status" value="1"/>
</dbReference>
<feature type="transmembrane region" description="Helical" evidence="2">
    <location>
        <begin position="43"/>
        <end position="62"/>
    </location>
</feature>
<feature type="transmembrane region" description="Helical" evidence="2">
    <location>
        <begin position="94"/>
        <end position="117"/>
    </location>
</feature>